<dbReference type="FunCoup" id="A0A6J0C1A6">
    <property type="interactions" value="157"/>
</dbReference>
<dbReference type="Gene3D" id="3.40.1490.10">
    <property type="entry name" value="Bit1"/>
    <property type="match status" value="1"/>
</dbReference>
<dbReference type="OrthoDB" id="1733656at2759"/>
<dbReference type="FunFam" id="3.40.1490.10:FF:000001">
    <property type="entry name" value="Peptidyl-tRNA hydrolase 2"/>
    <property type="match status" value="1"/>
</dbReference>
<dbReference type="InterPro" id="IPR023476">
    <property type="entry name" value="Pep_tRNA_hydro_II_dom_sf"/>
</dbReference>
<keyword evidence="2 6" id="KW-0378">Hydrolase</keyword>
<comment type="similarity">
    <text evidence="3">Belongs to the PTH2 family.</text>
</comment>
<comment type="catalytic activity">
    <reaction evidence="4">
        <text>an N-acyl-L-alpha-aminoacyl-tRNA + H2O = an N-acyl-L-amino acid + a tRNA + H(+)</text>
        <dbReference type="Rhea" id="RHEA:54448"/>
        <dbReference type="Rhea" id="RHEA-COMP:10123"/>
        <dbReference type="Rhea" id="RHEA-COMP:13883"/>
        <dbReference type="ChEBI" id="CHEBI:15377"/>
        <dbReference type="ChEBI" id="CHEBI:15378"/>
        <dbReference type="ChEBI" id="CHEBI:59874"/>
        <dbReference type="ChEBI" id="CHEBI:78442"/>
        <dbReference type="ChEBI" id="CHEBI:138191"/>
        <dbReference type="EC" id="3.1.1.29"/>
    </reaction>
</comment>
<organism evidence="6">
    <name type="scientific">Neodiprion lecontei</name>
    <name type="common">Redheaded pine sawfly</name>
    <dbReference type="NCBI Taxonomy" id="441921"/>
    <lineage>
        <taxon>Eukaryota</taxon>
        <taxon>Metazoa</taxon>
        <taxon>Ecdysozoa</taxon>
        <taxon>Arthropoda</taxon>
        <taxon>Hexapoda</taxon>
        <taxon>Insecta</taxon>
        <taxon>Pterygota</taxon>
        <taxon>Neoptera</taxon>
        <taxon>Endopterygota</taxon>
        <taxon>Hymenoptera</taxon>
        <taxon>Tenthredinoidea</taxon>
        <taxon>Diprionidae</taxon>
        <taxon>Diprioninae</taxon>
        <taxon>Neodiprion</taxon>
    </lineage>
</organism>
<sequence length="140" mass="14991">MSTILRKFRSIIAAGPRALPVNGCKMAIIVRSDIAMSRGKTASQCAHAALECYREALANQNNEAMLTMWELTGQPKIVLRVSSQTELMDLAQKAKTDGVITAIIKDAGRTQLAPGTVSVLGLGPGPKEDIDRLTSSLKLL</sequence>
<evidence type="ECO:0000256" key="1">
    <source>
        <dbReference type="ARBA" id="ARBA00013260"/>
    </source>
</evidence>
<dbReference type="PANTHER" id="PTHR12649">
    <property type="entry name" value="PEPTIDYL-TRNA HYDROLASE 2"/>
    <property type="match status" value="1"/>
</dbReference>
<evidence type="ECO:0000256" key="4">
    <source>
        <dbReference type="ARBA" id="ARBA00048707"/>
    </source>
</evidence>
<dbReference type="NCBIfam" id="TIGR00283">
    <property type="entry name" value="arch_pth2"/>
    <property type="match status" value="1"/>
</dbReference>
<evidence type="ECO:0000256" key="3">
    <source>
        <dbReference type="ARBA" id="ARBA00038050"/>
    </source>
</evidence>
<dbReference type="InParanoid" id="A0A6J0C1A6"/>
<dbReference type="NCBIfam" id="NF003314">
    <property type="entry name" value="PRK04322.1"/>
    <property type="match status" value="1"/>
</dbReference>
<accession>A0A6J0C1A6</accession>
<keyword evidence="5" id="KW-1185">Reference proteome</keyword>
<dbReference type="RefSeq" id="XP_015521041.1">
    <property type="nucleotide sequence ID" value="XM_015665555.2"/>
</dbReference>
<protein>
    <recommendedName>
        <fullName evidence="1">peptidyl-tRNA hydrolase</fullName>
        <ecNumber evidence="1">3.1.1.29</ecNumber>
    </recommendedName>
</protein>
<reference evidence="6" key="1">
    <citation type="submission" date="2025-08" db="UniProtKB">
        <authorList>
            <consortium name="RefSeq"/>
        </authorList>
    </citation>
    <scope>IDENTIFICATION</scope>
    <source>
        <tissue evidence="6">Thorax and Abdomen</tissue>
    </source>
</reference>
<evidence type="ECO:0000313" key="6">
    <source>
        <dbReference type="RefSeq" id="XP_015521041.1"/>
    </source>
</evidence>
<evidence type="ECO:0000256" key="2">
    <source>
        <dbReference type="ARBA" id="ARBA00022801"/>
    </source>
</evidence>
<name>A0A6J0C1A6_NEOLC</name>
<evidence type="ECO:0000313" key="5">
    <source>
        <dbReference type="Proteomes" id="UP000829291"/>
    </source>
</evidence>
<dbReference type="EC" id="3.1.1.29" evidence="1"/>
<dbReference type="KEGG" id="nlo:107225180"/>
<dbReference type="AlphaFoldDB" id="A0A6J0C1A6"/>
<dbReference type="InterPro" id="IPR002833">
    <property type="entry name" value="PTH2"/>
</dbReference>
<dbReference type="GeneID" id="107225180"/>
<dbReference type="PANTHER" id="PTHR12649:SF26">
    <property type="entry name" value="AMINOACYL-TRNA HYDROLASE"/>
    <property type="match status" value="1"/>
</dbReference>
<dbReference type="GO" id="GO:0005829">
    <property type="term" value="C:cytosol"/>
    <property type="evidence" value="ECO:0007669"/>
    <property type="project" value="TreeGrafter"/>
</dbReference>
<dbReference type="SUPFAM" id="SSF102462">
    <property type="entry name" value="Peptidyl-tRNA hydrolase II"/>
    <property type="match status" value="1"/>
</dbReference>
<dbReference type="Proteomes" id="UP000829291">
    <property type="component" value="Chromosome 5"/>
</dbReference>
<gene>
    <name evidence="6" type="primary">LOC107225180</name>
</gene>
<proteinExistence type="inferred from homology"/>
<dbReference type="Pfam" id="PF01981">
    <property type="entry name" value="PTH2"/>
    <property type="match status" value="1"/>
</dbReference>
<dbReference type="CDD" id="cd02430">
    <property type="entry name" value="PTH2"/>
    <property type="match status" value="1"/>
</dbReference>
<dbReference type="GO" id="GO:0004045">
    <property type="term" value="F:peptidyl-tRNA hydrolase activity"/>
    <property type="evidence" value="ECO:0007669"/>
    <property type="project" value="UniProtKB-EC"/>
</dbReference>